<evidence type="ECO:0000256" key="12">
    <source>
        <dbReference type="SAM" id="SignalP"/>
    </source>
</evidence>
<evidence type="ECO:0000256" key="4">
    <source>
        <dbReference type="ARBA" id="ARBA00022737"/>
    </source>
</evidence>
<dbReference type="PROSITE" id="PS00211">
    <property type="entry name" value="ABC_TRANSPORTER_1"/>
    <property type="match status" value="1"/>
</dbReference>
<dbReference type="GO" id="GO:0005524">
    <property type="term" value="F:ATP binding"/>
    <property type="evidence" value="ECO:0007669"/>
    <property type="project" value="UniProtKB-KW"/>
</dbReference>
<evidence type="ECO:0000256" key="3">
    <source>
        <dbReference type="ARBA" id="ARBA00022692"/>
    </source>
</evidence>
<evidence type="ECO:0000259" key="14">
    <source>
        <dbReference type="PROSITE" id="PS50929"/>
    </source>
</evidence>
<keyword evidence="12" id="KW-0732">Signal</keyword>
<dbReference type="Gene3D" id="3.40.50.300">
    <property type="entry name" value="P-loop containing nucleotide triphosphate hydrolases"/>
    <property type="match status" value="1"/>
</dbReference>
<dbReference type="InterPro" id="IPR039421">
    <property type="entry name" value="Type_1_exporter"/>
</dbReference>
<evidence type="ECO:0000256" key="7">
    <source>
        <dbReference type="ARBA" id="ARBA00022967"/>
    </source>
</evidence>
<dbReference type="InterPro" id="IPR017871">
    <property type="entry name" value="ABC_transporter-like_CS"/>
</dbReference>
<evidence type="ECO:0000256" key="10">
    <source>
        <dbReference type="ARBA" id="ARBA00023180"/>
    </source>
</evidence>
<keyword evidence="3 11" id="KW-0812">Transmembrane</keyword>
<dbReference type="STRING" id="2903.R1E5Z6"/>
<dbReference type="AlphaFoldDB" id="A0A0D3JFC0"/>
<accession>A0A0D3JFC0</accession>
<keyword evidence="2" id="KW-0813">Transport</keyword>
<dbReference type="KEGG" id="ehx:EMIHUDRAFT_65184"/>
<dbReference type="Proteomes" id="UP000013827">
    <property type="component" value="Unassembled WGS sequence"/>
</dbReference>
<keyword evidence="10" id="KW-0325">Glycoprotein</keyword>
<evidence type="ECO:0000313" key="15">
    <source>
        <dbReference type="EnsemblProtists" id="EOD22205"/>
    </source>
</evidence>
<evidence type="ECO:0000256" key="5">
    <source>
        <dbReference type="ARBA" id="ARBA00022741"/>
    </source>
</evidence>
<evidence type="ECO:0000256" key="2">
    <source>
        <dbReference type="ARBA" id="ARBA00022448"/>
    </source>
</evidence>
<keyword evidence="5" id="KW-0547">Nucleotide-binding</keyword>
<feature type="transmembrane region" description="Helical" evidence="11">
    <location>
        <begin position="181"/>
        <end position="206"/>
    </location>
</feature>
<keyword evidence="8 11" id="KW-1133">Transmembrane helix</keyword>
<feature type="chain" id="PRO_5044291414" description="ABC transporter" evidence="12">
    <location>
        <begin position="17"/>
        <end position="525"/>
    </location>
</feature>
<dbReference type="InterPro" id="IPR003439">
    <property type="entry name" value="ABC_transporter-like_ATP-bd"/>
</dbReference>
<dbReference type="EnsemblProtists" id="EOD22205">
    <property type="protein sequence ID" value="EOD22205"/>
    <property type="gene ID" value="EMIHUDRAFT_65184"/>
</dbReference>
<dbReference type="GO" id="GO:0016887">
    <property type="term" value="F:ATP hydrolysis activity"/>
    <property type="evidence" value="ECO:0007669"/>
    <property type="project" value="InterPro"/>
</dbReference>
<dbReference type="Gene3D" id="1.20.1560.10">
    <property type="entry name" value="ABC transporter type 1, transmembrane domain"/>
    <property type="match status" value="1"/>
</dbReference>
<dbReference type="OMA" id="MVAHRIN"/>
<feature type="domain" description="ABC transmembrane type-1" evidence="14">
    <location>
        <begin position="1"/>
        <end position="247"/>
    </location>
</feature>
<dbReference type="CDD" id="cd07346">
    <property type="entry name" value="ABC_6TM_exporters"/>
    <property type="match status" value="1"/>
</dbReference>
<comment type="subcellular location">
    <subcellularLocation>
        <location evidence="1">Membrane</location>
        <topology evidence="1">Multi-pass membrane protein</topology>
    </subcellularLocation>
</comment>
<dbReference type="InterPro" id="IPR027417">
    <property type="entry name" value="P-loop_NTPase"/>
</dbReference>
<dbReference type="RefSeq" id="XP_005774634.1">
    <property type="nucleotide sequence ID" value="XM_005774577.1"/>
</dbReference>
<dbReference type="SUPFAM" id="SSF90123">
    <property type="entry name" value="ABC transporter transmembrane region"/>
    <property type="match status" value="1"/>
</dbReference>
<protein>
    <recommendedName>
        <fullName evidence="17">ABC transporter</fullName>
    </recommendedName>
</protein>
<dbReference type="HOGENOM" id="CLU_000604_84_9_1"/>
<evidence type="ECO:0008006" key="17">
    <source>
        <dbReference type="Google" id="ProtNLM"/>
    </source>
</evidence>
<feature type="transmembrane region" description="Helical" evidence="11">
    <location>
        <begin position="92"/>
        <end position="113"/>
    </location>
</feature>
<evidence type="ECO:0000256" key="11">
    <source>
        <dbReference type="SAM" id="Phobius"/>
    </source>
</evidence>
<proteinExistence type="predicted"/>
<organism evidence="15 16">
    <name type="scientific">Emiliania huxleyi (strain CCMP1516)</name>
    <dbReference type="NCBI Taxonomy" id="280463"/>
    <lineage>
        <taxon>Eukaryota</taxon>
        <taxon>Haptista</taxon>
        <taxon>Haptophyta</taxon>
        <taxon>Prymnesiophyceae</taxon>
        <taxon>Isochrysidales</taxon>
        <taxon>Noelaerhabdaceae</taxon>
        <taxon>Emiliania</taxon>
    </lineage>
</organism>
<dbReference type="SUPFAM" id="SSF52540">
    <property type="entry name" value="P-loop containing nucleoside triphosphate hydrolases"/>
    <property type="match status" value="1"/>
</dbReference>
<dbReference type="FunFam" id="3.40.50.300:FF:000479">
    <property type="entry name" value="Multidrug resistance protein 1A"/>
    <property type="match status" value="1"/>
</dbReference>
<evidence type="ECO:0000256" key="1">
    <source>
        <dbReference type="ARBA" id="ARBA00004141"/>
    </source>
</evidence>
<keyword evidence="16" id="KW-1185">Reference proteome</keyword>
<dbReference type="PANTHER" id="PTHR43394">
    <property type="entry name" value="ATP-DEPENDENT PERMEASE MDL1, MITOCHONDRIAL"/>
    <property type="match status" value="1"/>
</dbReference>
<dbReference type="Pfam" id="PF00005">
    <property type="entry name" value="ABC_tran"/>
    <property type="match status" value="1"/>
</dbReference>
<evidence type="ECO:0000259" key="13">
    <source>
        <dbReference type="PROSITE" id="PS50893"/>
    </source>
</evidence>
<keyword evidence="6" id="KW-0067">ATP-binding</keyword>
<dbReference type="InterPro" id="IPR011527">
    <property type="entry name" value="ABC1_TM_dom"/>
</dbReference>
<evidence type="ECO:0000256" key="6">
    <source>
        <dbReference type="ARBA" id="ARBA00022840"/>
    </source>
</evidence>
<dbReference type="PROSITE" id="PS50929">
    <property type="entry name" value="ABC_TM1F"/>
    <property type="match status" value="1"/>
</dbReference>
<feature type="signal peptide" evidence="12">
    <location>
        <begin position="1"/>
        <end position="16"/>
    </location>
</feature>
<evidence type="ECO:0000313" key="16">
    <source>
        <dbReference type="Proteomes" id="UP000013827"/>
    </source>
</evidence>
<dbReference type="eggNOG" id="KOG0058">
    <property type="taxonomic scope" value="Eukaryota"/>
</dbReference>
<dbReference type="GO" id="GO:0015421">
    <property type="term" value="F:ABC-type oligopeptide transporter activity"/>
    <property type="evidence" value="ECO:0007669"/>
    <property type="project" value="TreeGrafter"/>
</dbReference>
<dbReference type="PANTHER" id="PTHR43394:SF1">
    <property type="entry name" value="ATP-BINDING CASSETTE SUB-FAMILY B MEMBER 10, MITOCHONDRIAL"/>
    <property type="match status" value="1"/>
</dbReference>
<evidence type="ECO:0000256" key="8">
    <source>
        <dbReference type="ARBA" id="ARBA00022989"/>
    </source>
</evidence>
<dbReference type="GeneID" id="17267752"/>
<dbReference type="Pfam" id="PF00664">
    <property type="entry name" value="ABC_membrane"/>
    <property type="match status" value="1"/>
</dbReference>
<reference evidence="16" key="1">
    <citation type="journal article" date="2013" name="Nature">
        <title>Pan genome of the phytoplankton Emiliania underpins its global distribution.</title>
        <authorList>
            <person name="Read B.A."/>
            <person name="Kegel J."/>
            <person name="Klute M.J."/>
            <person name="Kuo A."/>
            <person name="Lefebvre S.C."/>
            <person name="Maumus F."/>
            <person name="Mayer C."/>
            <person name="Miller J."/>
            <person name="Monier A."/>
            <person name="Salamov A."/>
            <person name="Young J."/>
            <person name="Aguilar M."/>
            <person name="Claverie J.M."/>
            <person name="Frickenhaus S."/>
            <person name="Gonzalez K."/>
            <person name="Herman E.K."/>
            <person name="Lin Y.C."/>
            <person name="Napier J."/>
            <person name="Ogata H."/>
            <person name="Sarno A.F."/>
            <person name="Shmutz J."/>
            <person name="Schroeder D."/>
            <person name="de Vargas C."/>
            <person name="Verret F."/>
            <person name="von Dassow P."/>
            <person name="Valentin K."/>
            <person name="Van de Peer Y."/>
            <person name="Wheeler G."/>
            <person name="Dacks J.B."/>
            <person name="Delwiche C.F."/>
            <person name="Dyhrman S.T."/>
            <person name="Glockner G."/>
            <person name="John U."/>
            <person name="Richards T."/>
            <person name="Worden A.Z."/>
            <person name="Zhang X."/>
            <person name="Grigoriev I.V."/>
            <person name="Allen A.E."/>
            <person name="Bidle K."/>
            <person name="Borodovsky M."/>
            <person name="Bowler C."/>
            <person name="Brownlee C."/>
            <person name="Cock J.M."/>
            <person name="Elias M."/>
            <person name="Gladyshev V.N."/>
            <person name="Groth M."/>
            <person name="Guda C."/>
            <person name="Hadaegh A."/>
            <person name="Iglesias-Rodriguez M.D."/>
            <person name="Jenkins J."/>
            <person name="Jones B.M."/>
            <person name="Lawson T."/>
            <person name="Leese F."/>
            <person name="Lindquist E."/>
            <person name="Lobanov A."/>
            <person name="Lomsadze A."/>
            <person name="Malik S.B."/>
            <person name="Marsh M.E."/>
            <person name="Mackinder L."/>
            <person name="Mock T."/>
            <person name="Mueller-Roeber B."/>
            <person name="Pagarete A."/>
            <person name="Parker M."/>
            <person name="Probert I."/>
            <person name="Quesneville H."/>
            <person name="Raines C."/>
            <person name="Rensing S.A."/>
            <person name="Riano-Pachon D.M."/>
            <person name="Richier S."/>
            <person name="Rokitta S."/>
            <person name="Shiraiwa Y."/>
            <person name="Soanes D.M."/>
            <person name="van der Giezen M."/>
            <person name="Wahlund T.M."/>
            <person name="Williams B."/>
            <person name="Wilson W."/>
            <person name="Wolfe G."/>
            <person name="Wurch L.L."/>
        </authorList>
    </citation>
    <scope>NUCLEOTIDE SEQUENCE</scope>
</reference>
<keyword evidence="9 11" id="KW-0472">Membrane</keyword>
<dbReference type="PROSITE" id="PS50893">
    <property type="entry name" value="ABC_TRANSPORTER_2"/>
    <property type="match status" value="1"/>
</dbReference>
<keyword evidence="4" id="KW-0677">Repeat</keyword>
<dbReference type="GO" id="GO:0016020">
    <property type="term" value="C:membrane"/>
    <property type="evidence" value="ECO:0007669"/>
    <property type="project" value="UniProtKB-SubCell"/>
</dbReference>
<dbReference type="PaxDb" id="2903-EOD22205"/>
<dbReference type="InterPro" id="IPR036640">
    <property type="entry name" value="ABC1_TM_sf"/>
</dbReference>
<keyword evidence="7" id="KW-1278">Translocase</keyword>
<sequence length="525" mass="56806">MLLVSLVTGLLGFVQRNMFTFISQSVCKRLRESLHYNVLHMHASVLEQWTLGELLARMHQDSQKLQQALQGQVPRLASQAGTALFAASMMVYINHTLALLGFLTTPVILLVSLRLGRLVKKYSVHVQDLNAETVALATDILTNVRTVQSFGREAAEQQNYVERSTATFNTRRRVVFMMSGTNMLVAQLKSTANLLVLLFAAWLVLVKHPEGGPGPLTVGLLVTFRMYLNTALSNISGLSSAYVAIQQALGGTEKLFELVDLGEEVTRRYLGGEIRGSRCRGEVVFSAVAFAYPSRRDVRVLQSLTFTAKAGATTAFCGPTGSGKSSVLRLLQRFYEPDAGHILLDGADIRRLALGSLRECIASVEQEPILFCRSLADNIRLGRPSSSDEEVRTAAARANAAGFIEELPEQYETLAGERGTSLSGGQKQRIAIARAILKDAPILLLDEATSALDTASEEAVQHALALLMAGRTTLVIAHRLSTIATADTIVVIDRGVVAETGTHDELLAGKGIYHSLVEGSAGTTS</sequence>
<reference evidence="15" key="2">
    <citation type="submission" date="2024-10" db="UniProtKB">
        <authorList>
            <consortium name="EnsemblProtists"/>
        </authorList>
    </citation>
    <scope>IDENTIFICATION</scope>
</reference>
<dbReference type="SMART" id="SM00382">
    <property type="entry name" value="AAA"/>
    <property type="match status" value="1"/>
</dbReference>
<feature type="domain" description="ABC transporter" evidence="13">
    <location>
        <begin position="283"/>
        <end position="519"/>
    </location>
</feature>
<dbReference type="InterPro" id="IPR003593">
    <property type="entry name" value="AAA+_ATPase"/>
</dbReference>
<evidence type="ECO:0000256" key="9">
    <source>
        <dbReference type="ARBA" id="ARBA00023136"/>
    </source>
</evidence>
<name>A0A0D3JFC0_EMIH1</name>